<dbReference type="AlphaFoldDB" id="A0AAJ4XD47"/>
<evidence type="ECO:0000313" key="6">
    <source>
        <dbReference type="EMBL" id="SNV53661.1"/>
    </source>
</evidence>
<dbReference type="EMBL" id="LT906468">
    <property type="protein sequence ID" value="SNV53661.1"/>
    <property type="molecule type" value="Genomic_DNA"/>
</dbReference>
<dbReference type="GO" id="GO:0003904">
    <property type="term" value="F:deoxyribodipyrimidine photo-lyase activity"/>
    <property type="evidence" value="ECO:0007669"/>
    <property type="project" value="TreeGrafter"/>
</dbReference>
<proteinExistence type="predicted"/>
<feature type="domain" description="Photolyase/cryptochrome alpha/beta" evidence="5">
    <location>
        <begin position="4"/>
        <end position="138"/>
    </location>
</feature>
<feature type="binding site" evidence="4">
    <location>
        <position position="229"/>
    </location>
    <ligand>
        <name>FAD</name>
        <dbReference type="ChEBI" id="CHEBI:57692"/>
    </ligand>
</feature>
<protein>
    <submittedName>
        <fullName evidence="6">Cryptochrome DASH</fullName>
    </submittedName>
</protein>
<dbReference type="SUPFAM" id="SSF52425">
    <property type="entry name" value="Cryptochrome/photolyase, N-terminal domain"/>
    <property type="match status" value="1"/>
</dbReference>
<dbReference type="InterPro" id="IPR006050">
    <property type="entry name" value="DNA_photolyase_N"/>
</dbReference>
<evidence type="ECO:0000256" key="3">
    <source>
        <dbReference type="ARBA" id="ARBA00022827"/>
    </source>
</evidence>
<sequence length="411" mass="47507">MSKRVVLVWFRNDLRLHDNEVLIEAINKSDLIIPVYCFDPRYFHKNKFQQNNTGIKRAQFLLESVAQLKSKLQGMDSDLMTFVGKPEDILPVLCAKYEVGEVFHHREVASRETQISEAVEAELWENKINLRHFIGHTLFHKEDLPFPIKDIPDKFNIFRKKIERESTVRNPLDAPSNILSPQHLENTAIPSLKELGYSDEEIASLGDQGFEGGEDIGIEKLKNLLDPNYEGLNNFSLVSPYIAIGALSPIYVYHQMQNSSLSQNKKRYERLMTMLLWRDYFRFMLKKYPNVFFKLNGIEAEEKNTEQINEELVLNWKTASTGQEAVDETIQTLLSTGNITYAERRLISKYFTQELDSNWLAGASFFEEHLLDFAPATTYGFWSHMASVGTSPKENTCADWQDLAKRLYVSK</sequence>
<dbReference type="Gene3D" id="1.25.40.80">
    <property type="match status" value="1"/>
</dbReference>
<keyword evidence="2 4" id="KW-0285">Flavoprotein</keyword>
<dbReference type="RefSeq" id="WP_093098151.1">
    <property type="nucleotide sequence ID" value="NZ_DAMDLF010000007.1"/>
</dbReference>
<dbReference type="Pfam" id="PF03441">
    <property type="entry name" value="FAD_binding_7"/>
    <property type="match status" value="1"/>
</dbReference>
<dbReference type="Gene3D" id="3.40.50.620">
    <property type="entry name" value="HUPs"/>
    <property type="match status" value="1"/>
</dbReference>
<dbReference type="GO" id="GO:0071949">
    <property type="term" value="F:FAD binding"/>
    <property type="evidence" value="ECO:0007669"/>
    <property type="project" value="TreeGrafter"/>
</dbReference>
<dbReference type="PANTHER" id="PTHR11455">
    <property type="entry name" value="CRYPTOCHROME"/>
    <property type="match status" value="1"/>
</dbReference>
<reference evidence="6 7" key="1">
    <citation type="submission" date="2017-06" db="EMBL/GenBank/DDBJ databases">
        <authorList>
            <consortium name="Pathogen Informatics"/>
        </authorList>
    </citation>
    <scope>NUCLEOTIDE SEQUENCE [LARGE SCALE GENOMIC DNA]</scope>
    <source>
        <strain evidence="6 7">NCTC12149</strain>
    </source>
</reference>
<evidence type="ECO:0000256" key="4">
    <source>
        <dbReference type="PIRSR" id="PIRSR602081-1"/>
    </source>
</evidence>
<evidence type="ECO:0000256" key="2">
    <source>
        <dbReference type="ARBA" id="ARBA00022630"/>
    </source>
</evidence>
<comment type="cofactor">
    <cofactor evidence="1">
        <name>(6R)-5,10-methylene-5,6,7,8-tetrahydrofolate</name>
        <dbReference type="ChEBI" id="CHEBI:15636"/>
    </cofactor>
</comment>
<dbReference type="InterPro" id="IPR002081">
    <property type="entry name" value="Cryptochrome/DNA_photolyase_1"/>
</dbReference>
<dbReference type="KEGG" id="smiz:4412673_02938"/>
<gene>
    <name evidence="6" type="primary">cry</name>
    <name evidence="6" type="ORF">SAMEA4412673_02938</name>
</gene>
<dbReference type="Gene3D" id="1.10.579.10">
    <property type="entry name" value="DNA Cyclobutane Dipyrimidine Photolyase, subunit A, domain 3"/>
    <property type="match status" value="1"/>
</dbReference>
<dbReference type="SUPFAM" id="SSF48173">
    <property type="entry name" value="Cryptochrome/photolyase FAD-binding domain"/>
    <property type="match status" value="1"/>
</dbReference>
<dbReference type="InterPro" id="IPR036134">
    <property type="entry name" value="Crypto/Photolyase_FAD-like_sf"/>
</dbReference>
<dbReference type="Proteomes" id="UP000215355">
    <property type="component" value="Chromosome 1"/>
</dbReference>
<dbReference type="Pfam" id="PF00875">
    <property type="entry name" value="DNA_photolyase"/>
    <property type="match status" value="1"/>
</dbReference>
<accession>A0AAJ4XD47</accession>
<dbReference type="InterPro" id="IPR014729">
    <property type="entry name" value="Rossmann-like_a/b/a_fold"/>
</dbReference>
<name>A0AAJ4XD47_9SPHI</name>
<dbReference type="InterPro" id="IPR036155">
    <property type="entry name" value="Crypto/Photolyase_N_sf"/>
</dbReference>
<dbReference type="GO" id="GO:0003677">
    <property type="term" value="F:DNA binding"/>
    <property type="evidence" value="ECO:0007669"/>
    <property type="project" value="TreeGrafter"/>
</dbReference>
<dbReference type="PROSITE" id="PS51645">
    <property type="entry name" value="PHR_CRY_ALPHA_BETA"/>
    <property type="match status" value="1"/>
</dbReference>
<evidence type="ECO:0000313" key="7">
    <source>
        <dbReference type="Proteomes" id="UP000215355"/>
    </source>
</evidence>
<comment type="cofactor">
    <cofactor evidence="4">
        <name>FAD</name>
        <dbReference type="ChEBI" id="CHEBI:57692"/>
    </cofactor>
    <text evidence="4">Binds 1 FAD per subunit.</text>
</comment>
<organism evidence="6 7">
    <name type="scientific">Sphingobacterium mizutaii</name>
    <dbReference type="NCBI Taxonomy" id="1010"/>
    <lineage>
        <taxon>Bacteria</taxon>
        <taxon>Pseudomonadati</taxon>
        <taxon>Bacteroidota</taxon>
        <taxon>Sphingobacteriia</taxon>
        <taxon>Sphingobacteriales</taxon>
        <taxon>Sphingobacteriaceae</taxon>
        <taxon>Sphingobacterium</taxon>
    </lineage>
</organism>
<keyword evidence="3 4" id="KW-0274">FAD</keyword>
<evidence type="ECO:0000256" key="1">
    <source>
        <dbReference type="ARBA" id="ARBA00001932"/>
    </source>
</evidence>
<evidence type="ECO:0000259" key="5">
    <source>
        <dbReference type="PROSITE" id="PS51645"/>
    </source>
</evidence>
<dbReference type="InterPro" id="IPR005101">
    <property type="entry name" value="Cryptochr/Photolyase_FAD-bd"/>
</dbReference>